<comment type="caution">
    <text evidence="1">The sequence shown here is derived from an EMBL/GenBank/DDBJ whole genome shotgun (WGS) entry which is preliminary data.</text>
</comment>
<evidence type="ECO:0000313" key="1">
    <source>
        <dbReference type="EMBL" id="NKI30313.1"/>
    </source>
</evidence>
<gene>
    <name evidence="1" type="ORF">HCU67_00035</name>
</gene>
<protein>
    <submittedName>
        <fullName evidence="1">Uncharacterized protein</fullName>
    </submittedName>
</protein>
<evidence type="ECO:0000313" key="2">
    <source>
        <dbReference type="Proteomes" id="UP000718451"/>
    </source>
</evidence>
<keyword evidence="2" id="KW-1185">Reference proteome</keyword>
<organism evidence="1 2">
    <name type="scientific">Croceivirga thetidis</name>
    <dbReference type="NCBI Taxonomy" id="2721623"/>
    <lineage>
        <taxon>Bacteria</taxon>
        <taxon>Pseudomonadati</taxon>
        <taxon>Bacteroidota</taxon>
        <taxon>Flavobacteriia</taxon>
        <taxon>Flavobacteriales</taxon>
        <taxon>Flavobacteriaceae</taxon>
        <taxon>Croceivirga</taxon>
    </lineage>
</organism>
<dbReference type="EMBL" id="JAAWWL010000001">
    <property type="protein sequence ID" value="NKI30313.1"/>
    <property type="molecule type" value="Genomic_DNA"/>
</dbReference>
<reference evidence="1 2" key="1">
    <citation type="submission" date="2020-04" db="EMBL/GenBank/DDBJ databases">
        <authorList>
            <person name="Yoon J."/>
        </authorList>
    </citation>
    <scope>NUCLEOTIDE SEQUENCE [LARGE SCALE GENOMIC DNA]</scope>
    <source>
        <strain evidence="1 2">DJ-13</strain>
    </source>
</reference>
<dbReference type="PROSITE" id="PS51257">
    <property type="entry name" value="PROKAR_LIPOPROTEIN"/>
    <property type="match status" value="1"/>
</dbReference>
<dbReference type="RefSeq" id="WP_168550571.1">
    <property type="nucleotide sequence ID" value="NZ_JAAWWL010000001.1"/>
</dbReference>
<name>A0ABX1GKB4_9FLAO</name>
<accession>A0ABX1GKB4</accession>
<proteinExistence type="predicted"/>
<dbReference type="Proteomes" id="UP000718451">
    <property type="component" value="Unassembled WGS sequence"/>
</dbReference>
<sequence>MKNSRILFLLFFGLIIGCKTETKKKDTPVQKVESKEHTTPEKIALAHGFENWKNVNEVKFTFNVDREDSHFERKWIWFPKTKNVTHITSKDTITYNRSDMDSVAFKVNAGFINDRYWLFAPFNLMWDKNSYDYFEVENDSAPIAKIPMNRLTITYGSEGGYTPGDAYDFYFEDDYVLKEWVFRKANQEEPSMITTWENYLDTMGLKLARDHRNDLGDFKLYFDGVEIKTEN</sequence>